<sequence length="1199" mass="132495">MEPDVSVESGCMIRIVVVGIGEIPGAYLRDYVSLVVSHKRVDLSSVSSFYTEHQKSPFAQQPWSTGSLNFKFLVGGAPRSPWDDFQAQRKIHGLIGLSHCPTSPDIAATYEEFIAICKAYPSALVKRMLAFFPSDAHQVEQEEKKRQHLIFVPPADKQTLELHMQTLMQDMAANFLMEFESWVLHAETLGAIFTTPLDSQASLSNEEVSKAKKRRLCRSQKIIGDYCLLAGSPLDADAHYNTAIELARLTGDLFWHAGSIEGSVCAHVIHHAGHNEPSFDENVKLRYYEVIQLYRRVPAPAFELEAILKLSRFLCRFAEALFKDSHFFFTYRRELAKEVSDLLMSAMEGAKSVVDPSDRLVLYVEVARIFSCLGYERKAAFFSRQVAQLYLQQEGQWSASSALQVLTLGAKTYNVQSKSTLSERNKTDKEAHGTDDESKELLSSDADGMWSTLQMNVLNEMLSAAVRAGDYYAAWSSAARLLRGHYPLITPSDQARLANSLITSSKQLPRGARCSDPCLPFVRLHSVPSLPHQMDIVNRVNGKKDWWTGSAPSGPFIYTPFGRGNDATSEGKQEILWVVGEPVQVLVELANPCAFEVFVDSIYLSLDSGDFEAYPATVTLPSNSTQLVSLSGTPLKESTITLRGCIVHCFNVVTEHIFEDINELLADVAKGFSLSDPFRNTEGPKFRQASNPQISVMPPLPLLTYQIIGGQGASVMYEGEIREVLINISNTSMVPIVEAHMSLTGKQQEHVVSMGHSALQSALPLLPGASIVIPVIIKAGQISTVPETLHRQDYAGNNPPRVVKDTSPLLVIHYAGEAAACAENKQKEGTKVPPGRRLTIPLQMHVLQGLSLVHARLLSMEVPAQINTSDSDLHVESSDSLVKMDPYRGSWGLRLLELELWNPTDVVFEITVCERKNREGFEAFKIADDSVECLYPSTRIDREYSARVLIPLERLKLPILNKGYFNRMNDLAKSERQTRAELNLTIKELSSRVCVKWSSGRSSIGELSIKDAIREALQASAIDVLLPDPLTFGFRVTPKLIEENNVDCDTLTAYNEFENKKDKDVTVTASCKGSIQTHDLIPLEMLVRNNTREAVTLSFSVMCRDVAGENCLGGEKATVLWAGALSGVEAEVPPLGKIVHTFGLCFLVPGDYTLLGAAVIHPKNDLLGSPFKMASSDGPQTMTCSGPPFRLHVSGHFSN</sequence>
<dbReference type="GO" id="GO:0005802">
    <property type="term" value="C:trans-Golgi network"/>
    <property type="evidence" value="ECO:0007669"/>
    <property type="project" value="TreeGrafter"/>
</dbReference>
<dbReference type="InterPro" id="IPR058563">
    <property type="entry name" value="Trs120_TRAPPC9_N"/>
</dbReference>
<dbReference type="Proteomes" id="UP000825935">
    <property type="component" value="Chromosome 18"/>
</dbReference>
<gene>
    <name evidence="9" type="ORF">KP509_18G035400</name>
</gene>
<feature type="domain" description="Trs120/TRAPPC9 N-terminal" evidence="4">
    <location>
        <begin position="9"/>
        <end position="182"/>
    </location>
</feature>
<evidence type="ECO:0000259" key="4">
    <source>
        <dbReference type="Pfam" id="PF08626"/>
    </source>
</evidence>
<dbReference type="InterPro" id="IPR058568">
    <property type="entry name" value="Ig_TRAPPC9_Trs120_4th"/>
</dbReference>
<dbReference type="PANTHER" id="PTHR21512">
    <property type="entry name" value="TRAFFICKING PROTEIN PARTICLE COMPLEX SUBUNIT 9"/>
    <property type="match status" value="1"/>
</dbReference>
<dbReference type="AlphaFoldDB" id="A0A8T2SSD9"/>
<organism evidence="9 10">
    <name type="scientific">Ceratopteris richardii</name>
    <name type="common">Triangle waterfern</name>
    <dbReference type="NCBI Taxonomy" id="49495"/>
    <lineage>
        <taxon>Eukaryota</taxon>
        <taxon>Viridiplantae</taxon>
        <taxon>Streptophyta</taxon>
        <taxon>Embryophyta</taxon>
        <taxon>Tracheophyta</taxon>
        <taxon>Polypodiopsida</taxon>
        <taxon>Polypodiidae</taxon>
        <taxon>Polypodiales</taxon>
        <taxon>Pteridineae</taxon>
        <taxon>Pteridaceae</taxon>
        <taxon>Parkerioideae</taxon>
        <taxon>Ceratopteris</taxon>
    </lineage>
</organism>
<dbReference type="Pfam" id="PF08626">
    <property type="entry name" value="TRAPPC9-Trs120"/>
    <property type="match status" value="2"/>
</dbReference>
<evidence type="ECO:0000313" key="9">
    <source>
        <dbReference type="EMBL" id="KAH7365568.1"/>
    </source>
</evidence>
<dbReference type="OrthoDB" id="27962at2759"/>
<evidence type="ECO:0000259" key="7">
    <source>
        <dbReference type="Pfam" id="PF26282"/>
    </source>
</evidence>
<feature type="compositionally biased region" description="Basic and acidic residues" evidence="3">
    <location>
        <begin position="421"/>
        <end position="441"/>
    </location>
</feature>
<dbReference type="InterPro" id="IPR058564">
    <property type="entry name" value="TPR_TRAPPC9_Trs120"/>
</dbReference>
<accession>A0A8T2SSD9</accession>
<keyword evidence="10" id="KW-1185">Reference proteome</keyword>
<name>A0A8T2SSD9_CERRI</name>
<proteinExistence type="predicted"/>
<comment type="subcellular location">
    <subcellularLocation>
        <location evidence="1">Golgi apparatus</location>
    </subcellularLocation>
</comment>
<feature type="domain" description="Trs120/TRAPPC9 third Ig-like" evidence="7">
    <location>
        <begin position="871"/>
        <end position="1025"/>
    </location>
</feature>
<dbReference type="OMA" id="PFANQPW"/>
<dbReference type="EMBL" id="CM035423">
    <property type="protein sequence ID" value="KAH7365568.1"/>
    <property type="molecule type" value="Genomic_DNA"/>
</dbReference>
<comment type="caution">
    <text evidence="9">The sequence shown here is derived from an EMBL/GenBank/DDBJ whole genome shotgun (WGS) entry which is preliminary data.</text>
</comment>
<protein>
    <recommendedName>
        <fullName evidence="11">Trafficking protein particle complex subunit 9</fullName>
    </recommendedName>
</protein>
<feature type="domain" description="Trs120/TRAPPC9 N-terminal" evidence="4">
    <location>
        <begin position="204"/>
        <end position="270"/>
    </location>
</feature>
<feature type="domain" description="Trs120/TRAPPC9 first Ig-like" evidence="6">
    <location>
        <begin position="550"/>
        <end position="651"/>
    </location>
</feature>
<feature type="domain" description="Trs120/TRAPPC9 fourth Ig-like" evidence="8">
    <location>
        <begin position="1062"/>
        <end position="1164"/>
    </location>
</feature>
<dbReference type="Pfam" id="PF26254">
    <property type="entry name" value="Ig_TRAPPC9-Trs120_1st"/>
    <property type="match status" value="1"/>
</dbReference>
<evidence type="ECO:0008006" key="11">
    <source>
        <dbReference type="Google" id="ProtNLM"/>
    </source>
</evidence>
<evidence type="ECO:0000256" key="3">
    <source>
        <dbReference type="SAM" id="MobiDB-lite"/>
    </source>
</evidence>
<dbReference type="InterPro" id="IPR013935">
    <property type="entry name" value="Trs120_TRAPPC9"/>
</dbReference>
<dbReference type="Pfam" id="PF26283">
    <property type="entry name" value="Ig_TRAPPC9-Trs120_4th"/>
    <property type="match status" value="1"/>
</dbReference>
<dbReference type="Pfam" id="PF26282">
    <property type="entry name" value="Ig_TRAPPC9-Trs120_3rd"/>
    <property type="match status" value="1"/>
</dbReference>
<evidence type="ECO:0000256" key="2">
    <source>
        <dbReference type="ARBA" id="ARBA00023034"/>
    </source>
</evidence>
<feature type="domain" description="Trs120/TRAPPC9 TPR region" evidence="5">
    <location>
        <begin position="338"/>
        <end position="505"/>
    </location>
</feature>
<dbReference type="InterPro" id="IPR058565">
    <property type="entry name" value="Ig_TRAPPC9_Trs120_1st"/>
</dbReference>
<dbReference type="Pfam" id="PF26251">
    <property type="entry name" value="TPR_TRAPPC9-Trs120"/>
    <property type="match status" value="1"/>
</dbReference>
<evidence type="ECO:0000259" key="6">
    <source>
        <dbReference type="Pfam" id="PF26254"/>
    </source>
</evidence>
<evidence type="ECO:0000259" key="8">
    <source>
        <dbReference type="Pfam" id="PF26283"/>
    </source>
</evidence>
<evidence type="ECO:0000259" key="5">
    <source>
        <dbReference type="Pfam" id="PF26251"/>
    </source>
</evidence>
<dbReference type="PANTHER" id="PTHR21512:SF5">
    <property type="entry name" value="TRAFFICKING PROTEIN PARTICLE COMPLEX SUBUNIT 9"/>
    <property type="match status" value="1"/>
</dbReference>
<evidence type="ECO:0000256" key="1">
    <source>
        <dbReference type="ARBA" id="ARBA00004555"/>
    </source>
</evidence>
<feature type="region of interest" description="Disordered" evidence="3">
    <location>
        <begin position="419"/>
        <end position="441"/>
    </location>
</feature>
<keyword evidence="2" id="KW-0333">Golgi apparatus</keyword>
<evidence type="ECO:0000313" key="10">
    <source>
        <dbReference type="Proteomes" id="UP000825935"/>
    </source>
</evidence>
<dbReference type="InterPro" id="IPR058567">
    <property type="entry name" value="Ig_TRAPPC9_Trs120_3rd"/>
</dbReference>
<reference evidence="9" key="1">
    <citation type="submission" date="2021-08" db="EMBL/GenBank/DDBJ databases">
        <title>WGS assembly of Ceratopteris richardii.</title>
        <authorList>
            <person name="Marchant D.B."/>
            <person name="Chen G."/>
            <person name="Jenkins J."/>
            <person name="Shu S."/>
            <person name="Leebens-Mack J."/>
            <person name="Grimwood J."/>
            <person name="Schmutz J."/>
            <person name="Soltis P."/>
            <person name="Soltis D."/>
            <person name="Chen Z.-H."/>
        </authorList>
    </citation>
    <scope>NUCLEOTIDE SEQUENCE</scope>
    <source>
        <strain evidence="9">Whitten #5841</strain>
        <tissue evidence="9">Leaf</tissue>
    </source>
</reference>